<evidence type="ECO:0000256" key="6">
    <source>
        <dbReference type="ARBA" id="ARBA00023049"/>
    </source>
</evidence>
<evidence type="ECO:0000256" key="7">
    <source>
        <dbReference type="PIRSR" id="PIRSR601577-1"/>
    </source>
</evidence>
<comment type="similarity">
    <text evidence="1 9">Belongs to the peptidase M8 family.</text>
</comment>
<gene>
    <name evidence="10" type="ORF">CAUJ_LOCUS14332</name>
</gene>
<dbReference type="AlphaFoldDB" id="A0A8S1HP42"/>
<keyword evidence="4 9" id="KW-0378">Hydrolase</keyword>
<dbReference type="InterPro" id="IPR001577">
    <property type="entry name" value="Peptidase_M8"/>
</dbReference>
<evidence type="ECO:0000256" key="9">
    <source>
        <dbReference type="RuleBase" id="RU366077"/>
    </source>
</evidence>
<feature type="signal peptide" evidence="9">
    <location>
        <begin position="1"/>
        <end position="16"/>
    </location>
</feature>
<evidence type="ECO:0000256" key="2">
    <source>
        <dbReference type="ARBA" id="ARBA00022670"/>
    </source>
</evidence>
<evidence type="ECO:0000256" key="5">
    <source>
        <dbReference type="ARBA" id="ARBA00022833"/>
    </source>
</evidence>
<dbReference type="PANTHER" id="PTHR10942">
    <property type="entry name" value="LEISHMANOLYSIN-LIKE PEPTIDASE"/>
    <property type="match status" value="1"/>
</dbReference>
<dbReference type="Pfam" id="PF01457">
    <property type="entry name" value="Peptidase_M8"/>
    <property type="match status" value="1"/>
</dbReference>
<keyword evidence="5 8" id="KW-0862">Zinc</keyword>
<sequence>MFIIVVLLLTSSVATSTYEPLRIHVISAFGPLPLPIQDSLIESLESLSTSISVLKDSSRIEWSEIIDATSEYKQISWIYALSGQFEENLHVNGKRIDEFLNAADFLIVMQRNSRACGKDSTLLASAKPYFDGGQHKRPRIGLMNVCVDSPIWKEFRAHVDLFRHEILHALGFGTFYAGDSDKRGPPKEKHAWQTERGVKVLRNRTFLDFSSSALKEASKHFGCPKLKGIEAENDKKIHLNEYVYGNELMTPRLSNTKNFFTFISASILEETFFGAKQWYMVNRTAILAEQTAYWYGKGGGCKFAQGSCHEFIRHREKASQTTFPFCSRVINNCINRDGYEERLSTYCRKNHINKAIATAVSDDSAYRSCPFDEDFLNDSLPPKFKATVCT</sequence>
<dbReference type="EC" id="3.4.24.-" evidence="9"/>
<keyword evidence="9" id="KW-0732">Signal</keyword>
<feature type="binding site" evidence="8">
    <location>
        <position position="164"/>
    </location>
    <ligand>
        <name>Zn(2+)</name>
        <dbReference type="ChEBI" id="CHEBI:29105"/>
        <note>catalytic</note>
    </ligand>
</feature>
<dbReference type="GO" id="GO:0005737">
    <property type="term" value="C:cytoplasm"/>
    <property type="evidence" value="ECO:0007669"/>
    <property type="project" value="TreeGrafter"/>
</dbReference>
<comment type="cofactor">
    <cofactor evidence="8 9">
        <name>Zn(2+)</name>
        <dbReference type="ChEBI" id="CHEBI:29105"/>
    </cofactor>
    <text evidence="8 9">Binds 1 zinc ion per subunit.</text>
</comment>
<keyword evidence="3 8" id="KW-0479">Metal-binding</keyword>
<dbReference type="Proteomes" id="UP000835052">
    <property type="component" value="Unassembled WGS sequence"/>
</dbReference>
<dbReference type="GO" id="GO:0016020">
    <property type="term" value="C:membrane"/>
    <property type="evidence" value="ECO:0007669"/>
    <property type="project" value="InterPro"/>
</dbReference>
<keyword evidence="11" id="KW-1185">Reference proteome</keyword>
<evidence type="ECO:0000256" key="4">
    <source>
        <dbReference type="ARBA" id="ARBA00022801"/>
    </source>
</evidence>
<dbReference type="GO" id="GO:0046872">
    <property type="term" value="F:metal ion binding"/>
    <property type="evidence" value="ECO:0007669"/>
    <property type="project" value="UniProtKB-KW"/>
</dbReference>
<feature type="binding site" evidence="8">
    <location>
        <position position="238"/>
    </location>
    <ligand>
        <name>Zn(2+)</name>
        <dbReference type="ChEBI" id="CHEBI:29105"/>
        <note>catalytic</note>
    </ligand>
</feature>
<dbReference type="SUPFAM" id="SSF55486">
    <property type="entry name" value="Metalloproteases ('zincins'), catalytic domain"/>
    <property type="match status" value="1"/>
</dbReference>
<dbReference type="GO" id="GO:0007155">
    <property type="term" value="P:cell adhesion"/>
    <property type="evidence" value="ECO:0007669"/>
    <property type="project" value="InterPro"/>
</dbReference>
<protein>
    <recommendedName>
        <fullName evidence="9">Leishmanolysin-like peptidase</fullName>
        <ecNumber evidence="9">3.4.24.-</ecNumber>
    </recommendedName>
</protein>
<dbReference type="GO" id="GO:0004222">
    <property type="term" value="F:metalloendopeptidase activity"/>
    <property type="evidence" value="ECO:0007669"/>
    <property type="project" value="UniProtKB-UniRule"/>
</dbReference>
<name>A0A8S1HP42_9PELO</name>
<proteinExistence type="inferred from homology"/>
<feature type="chain" id="PRO_5035964603" description="Leishmanolysin-like peptidase" evidence="9">
    <location>
        <begin position="17"/>
        <end position="390"/>
    </location>
</feature>
<comment type="caution">
    <text evidence="10">The sequence shown here is derived from an EMBL/GenBank/DDBJ whole genome shotgun (WGS) entry which is preliminary data.</text>
</comment>
<evidence type="ECO:0000313" key="11">
    <source>
        <dbReference type="Proteomes" id="UP000835052"/>
    </source>
</evidence>
<feature type="active site" evidence="7">
    <location>
        <position position="165"/>
    </location>
</feature>
<accession>A0A8S1HP42</accession>
<dbReference type="PANTHER" id="PTHR10942:SF44">
    <property type="entry name" value="LEISHMANOLYSIN-LIKE PEPTIDASE"/>
    <property type="match status" value="1"/>
</dbReference>
<evidence type="ECO:0000313" key="10">
    <source>
        <dbReference type="EMBL" id="CAD6198426.1"/>
    </source>
</evidence>
<evidence type="ECO:0000256" key="8">
    <source>
        <dbReference type="PIRSR" id="PIRSR601577-2"/>
    </source>
</evidence>
<reference evidence="10" key="1">
    <citation type="submission" date="2020-10" db="EMBL/GenBank/DDBJ databases">
        <authorList>
            <person name="Kikuchi T."/>
        </authorList>
    </citation>
    <scope>NUCLEOTIDE SEQUENCE</scope>
    <source>
        <strain evidence="10">NKZ352</strain>
    </source>
</reference>
<evidence type="ECO:0000256" key="3">
    <source>
        <dbReference type="ARBA" id="ARBA00022723"/>
    </source>
</evidence>
<keyword evidence="6 8" id="KW-0482">Metalloprotease</keyword>
<organism evidence="10 11">
    <name type="scientific">Caenorhabditis auriculariae</name>
    <dbReference type="NCBI Taxonomy" id="2777116"/>
    <lineage>
        <taxon>Eukaryota</taxon>
        <taxon>Metazoa</taxon>
        <taxon>Ecdysozoa</taxon>
        <taxon>Nematoda</taxon>
        <taxon>Chromadorea</taxon>
        <taxon>Rhabditida</taxon>
        <taxon>Rhabditina</taxon>
        <taxon>Rhabditomorpha</taxon>
        <taxon>Rhabditoidea</taxon>
        <taxon>Rhabditidae</taxon>
        <taxon>Peloderinae</taxon>
        <taxon>Caenorhabditis</taxon>
    </lineage>
</organism>
<dbReference type="Gene3D" id="3.90.132.10">
    <property type="entry name" value="Leishmanolysin , domain 2"/>
    <property type="match status" value="1"/>
</dbReference>
<dbReference type="OrthoDB" id="527990at2759"/>
<feature type="binding site" evidence="8">
    <location>
        <position position="168"/>
    </location>
    <ligand>
        <name>Zn(2+)</name>
        <dbReference type="ChEBI" id="CHEBI:29105"/>
        <note>catalytic</note>
    </ligand>
</feature>
<dbReference type="EMBL" id="CAJGYM010000125">
    <property type="protein sequence ID" value="CAD6198426.1"/>
    <property type="molecule type" value="Genomic_DNA"/>
</dbReference>
<dbReference type="GO" id="GO:0006508">
    <property type="term" value="P:proteolysis"/>
    <property type="evidence" value="ECO:0007669"/>
    <property type="project" value="UniProtKB-KW"/>
</dbReference>
<keyword evidence="2 9" id="KW-0645">Protease</keyword>
<evidence type="ECO:0000256" key="1">
    <source>
        <dbReference type="ARBA" id="ARBA00005860"/>
    </source>
</evidence>